<feature type="region of interest" description="Disordered" evidence="1">
    <location>
        <begin position="199"/>
        <end position="219"/>
    </location>
</feature>
<dbReference type="AlphaFoldDB" id="A0A940YAA9"/>
<organism evidence="2 3">
    <name type="scientific">Ideonella alba</name>
    <dbReference type="NCBI Taxonomy" id="2824118"/>
    <lineage>
        <taxon>Bacteria</taxon>
        <taxon>Pseudomonadati</taxon>
        <taxon>Pseudomonadota</taxon>
        <taxon>Betaproteobacteria</taxon>
        <taxon>Burkholderiales</taxon>
        <taxon>Sphaerotilaceae</taxon>
        <taxon>Ideonella</taxon>
    </lineage>
</organism>
<protein>
    <submittedName>
        <fullName evidence="2">Uncharacterized protein</fullName>
    </submittedName>
</protein>
<dbReference type="RefSeq" id="WP_210854488.1">
    <property type="nucleotide sequence ID" value="NZ_JAGQDD010000009.1"/>
</dbReference>
<feature type="region of interest" description="Disordered" evidence="1">
    <location>
        <begin position="28"/>
        <end position="52"/>
    </location>
</feature>
<evidence type="ECO:0000313" key="3">
    <source>
        <dbReference type="Proteomes" id="UP000676246"/>
    </source>
</evidence>
<feature type="compositionally biased region" description="Low complexity" evidence="1">
    <location>
        <begin position="39"/>
        <end position="52"/>
    </location>
</feature>
<dbReference type="Proteomes" id="UP000676246">
    <property type="component" value="Unassembled WGS sequence"/>
</dbReference>
<comment type="caution">
    <text evidence="2">The sequence shown here is derived from an EMBL/GenBank/DDBJ whole genome shotgun (WGS) entry which is preliminary data.</text>
</comment>
<proteinExistence type="predicted"/>
<feature type="compositionally biased region" description="Pro residues" evidence="1">
    <location>
        <begin position="204"/>
        <end position="219"/>
    </location>
</feature>
<evidence type="ECO:0000256" key="1">
    <source>
        <dbReference type="SAM" id="MobiDB-lite"/>
    </source>
</evidence>
<evidence type="ECO:0000313" key="2">
    <source>
        <dbReference type="EMBL" id="MBQ0931506.1"/>
    </source>
</evidence>
<reference evidence="2 3" key="1">
    <citation type="submission" date="2021-04" db="EMBL/GenBank/DDBJ databases">
        <title>The genome sequence of Ideonella sp. 3Y2.</title>
        <authorList>
            <person name="Liu Y."/>
        </authorList>
    </citation>
    <scope>NUCLEOTIDE SEQUENCE [LARGE SCALE GENOMIC DNA]</scope>
    <source>
        <strain evidence="2 3">3Y2</strain>
    </source>
</reference>
<dbReference type="EMBL" id="JAGQDD010000009">
    <property type="protein sequence ID" value="MBQ0931506.1"/>
    <property type="molecule type" value="Genomic_DNA"/>
</dbReference>
<keyword evidence="3" id="KW-1185">Reference proteome</keyword>
<sequence length="400" mass="40792">MTGRSCVPRAGTLVVVLGLVPGLTCAGMTDPTRPLTGLPGSEPAAAPSGAARAAAPAAAPAVVPTEPQLQSLQMPRDGVASALVDGQLLHAGQRWNGFEIVSIDAQGVLAKGPGGPQRWTLVGVQYLDPKARARRAVPLPSAPVAGEAASAAGAMNQAPISRATPSLSTAQWQYTPVPAPTPAPAPSLPPVTRLSWADLVAPGPSAPPPAPLRPAAPPRAEPVLRLPSQAPRMQVAAGPSQAPKPPVVAPSRAAASWRGLPFAWPTLARVEPRPAVRARGPLRGPLPPSVVLARPSTGAGDPSHWTRHSAATDAASTWWTPPVSLRPAPVTVAAAPAPALRRAPVRPLRPQPARAWAQALPRPASAPATTHALRAPLAPPALRLTGPHLVGVVALNKETP</sequence>
<accession>A0A940YAA9</accession>
<gene>
    <name evidence="2" type="ORF">KAK03_13510</name>
</gene>
<name>A0A940YAA9_9BURK</name>